<dbReference type="Proteomes" id="UP000006729">
    <property type="component" value="Chromosome 12"/>
</dbReference>
<sequence>MCVFGFGLCGDKRPSCFCPAWLKRIMQAFAFLNIFTAFLQMQRREITSDSLKEALKNLAKSGLKAGYEDIELLSVLYPKYMAVILLWCFLLQLLPTLASIAWNLQIFQHWS</sequence>
<name>A0ACC0S4R2_POPTR</name>
<gene>
    <name evidence="1" type="ORF">POPTR_012G063000v4</name>
</gene>
<evidence type="ECO:0000313" key="2">
    <source>
        <dbReference type="Proteomes" id="UP000006729"/>
    </source>
</evidence>
<reference evidence="1 2" key="1">
    <citation type="journal article" date="2006" name="Science">
        <title>The genome of black cottonwood, Populus trichocarpa (Torr. &amp; Gray).</title>
        <authorList>
            <person name="Tuskan G.A."/>
            <person name="Difazio S."/>
            <person name="Jansson S."/>
            <person name="Bohlmann J."/>
            <person name="Grigoriev I."/>
            <person name="Hellsten U."/>
            <person name="Putnam N."/>
            <person name="Ralph S."/>
            <person name="Rombauts S."/>
            <person name="Salamov A."/>
            <person name="Schein J."/>
            <person name="Sterck L."/>
            <person name="Aerts A."/>
            <person name="Bhalerao R.R."/>
            <person name="Bhalerao R.P."/>
            <person name="Blaudez D."/>
            <person name="Boerjan W."/>
            <person name="Brun A."/>
            <person name="Brunner A."/>
            <person name="Busov V."/>
            <person name="Campbell M."/>
            <person name="Carlson J."/>
            <person name="Chalot M."/>
            <person name="Chapman J."/>
            <person name="Chen G.L."/>
            <person name="Cooper D."/>
            <person name="Coutinho P.M."/>
            <person name="Couturier J."/>
            <person name="Covert S."/>
            <person name="Cronk Q."/>
            <person name="Cunningham R."/>
            <person name="Davis J."/>
            <person name="Degroeve S."/>
            <person name="Dejardin A."/>
            <person name="Depamphilis C."/>
            <person name="Detter J."/>
            <person name="Dirks B."/>
            <person name="Dubchak I."/>
            <person name="Duplessis S."/>
            <person name="Ehlting J."/>
            <person name="Ellis B."/>
            <person name="Gendler K."/>
            <person name="Goodstein D."/>
            <person name="Gribskov M."/>
            <person name="Grimwood J."/>
            <person name="Groover A."/>
            <person name="Gunter L."/>
            <person name="Hamberger B."/>
            <person name="Heinze B."/>
            <person name="Helariutta Y."/>
            <person name="Henrissat B."/>
            <person name="Holligan D."/>
            <person name="Holt R."/>
            <person name="Huang W."/>
            <person name="Islam-Faridi N."/>
            <person name="Jones S."/>
            <person name="Jones-Rhoades M."/>
            <person name="Jorgensen R."/>
            <person name="Joshi C."/>
            <person name="Kangasjarvi J."/>
            <person name="Karlsson J."/>
            <person name="Kelleher C."/>
            <person name="Kirkpatrick R."/>
            <person name="Kirst M."/>
            <person name="Kohler A."/>
            <person name="Kalluri U."/>
            <person name="Larimer F."/>
            <person name="Leebens-Mack J."/>
            <person name="Leple J.C."/>
            <person name="Locascio P."/>
            <person name="Lou Y."/>
            <person name="Lucas S."/>
            <person name="Martin F."/>
            <person name="Montanini B."/>
            <person name="Napoli C."/>
            <person name="Nelson D.R."/>
            <person name="Nelson C."/>
            <person name="Nieminen K."/>
            <person name="Nilsson O."/>
            <person name="Pereda V."/>
            <person name="Peter G."/>
            <person name="Philippe R."/>
            <person name="Pilate G."/>
            <person name="Poliakov A."/>
            <person name="Razumovskaya J."/>
            <person name="Richardson P."/>
            <person name="Rinaldi C."/>
            <person name="Ritland K."/>
            <person name="Rouze P."/>
            <person name="Ryaboy D."/>
            <person name="Schmutz J."/>
            <person name="Schrader J."/>
            <person name="Segerman B."/>
            <person name="Shin H."/>
            <person name="Siddiqui A."/>
            <person name="Sterky F."/>
            <person name="Terry A."/>
            <person name="Tsai C.J."/>
            <person name="Uberbacher E."/>
            <person name="Unneberg P."/>
            <person name="Vahala J."/>
            <person name="Wall K."/>
            <person name="Wessler S."/>
            <person name="Yang G."/>
            <person name="Yin T."/>
            <person name="Douglas C."/>
            <person name="Marra M."/>
            <person name="Sandberg G."/>
            <person name="Van de Peer Y."/>
            <person name="Rokhsar D."/>
        </authorList>
    </citation>
    <scope>NUCLEOTIDE SEQUENCE [LARGE SCALE GENOMIC DNA]</scope>
    <source>
        <strain evidence="2">cv. Nisqually</strain>
    </source>
</reference>
<accession>A0ACC0S4R2</accession>
<evidence type="ECO:0000313" key="1">
    <source>
        <dbReference type="EMBL" id="KAI9384444.1"/>
    </source>
</evidence>
<protein>
    <submittedName>
        <fullName evidence="1">Uncharacterized protein</fullName>
    </submittedName>
</protein>
<dbReference type="EMBL" id="CM009301">
    <property type="protein sequence ID" value="KAI9384444.1"/>
    <property type="molecule type" value="Genomic_DNA"/>
</dbReference>
<proteinExistence type="predicted"/>
<keyword evidence="2" id="KW-1185">Reference proteome</keyword>
<comment type="caution">
    <text evidence="1">The sequence shown here is derived from an EMBL/GenBank/DDBJ whole genome shotgun (WGS) entry which is preliminary data.</text>
</comment>
<organism evidence="1 2">
    <name type="scientific">Populus trichocarpa</name>
    <name type="common">Western balsam poplar</name>
    <name type="synonym">Populus balsamifera subsp. trichocarpa</name>
    <dbReference type="NCBI Taxonomy" id="3694"/>
    <lineage>
        <taxon>Eukaryota</taxon>
        <taxon>Viridiplantae</taxon>
        <taxon>Streptophyta</taxon>
        <taxon>Embryophyta</taxon>
        <taxon>Tracheophyta</taxon>
        <taxon>Spermatophyta</taxon>
        <taxon>Magnoliopsida</taxon>
        <taxon>eudicotyledons</taxon>
        <taxon>Gunneridae</taxon>
        <taxon>Pentapetalae</taxon>
        <taxon>rosids</taxon>
        <taxon>fabids</taxon>
        <taxon>Malpighiales</taxon>
        <taxon>Salicaceae</taxon>
        <taxon>Saliceae</taxon>
        <taxon>Populus</taxon>
    </lineage>
</organism>